<proteinExistence type="predicted"/>
<organism evidence="6 7">
    <name type="scientific">Microbacterium endophyticum</name>
    <dbReference type="NCBI Taxonomy" id="1526412"/>
    <lineage>
        <taxon>Bacteria</taxon>
        <taxon>Bacillati</taxon>
        <taxon>Actinomycetota</taxon>
        <taxon>Actinomycetes</taxon>
        <taxon>Micrococcales</taxon>
        <taxon>Microbacteriaceae</taxon>
        <taxon>Microbacterium</taxon>
    </lineage>
</organism>
<dbReference type="InterPro" id="IPR023753">
    <property type="entry name" value="FAD/NAD-binding_dom"/>
</dbReference>
<comment type="caution">
    <text evidence="6">The sequence shown here is derived from an EMBL/GenBank/DDBJ whole genome shotgun (WGS) entry which is preliminary data.</text>
</comment>
<feature type="domain" description="FAD/NAD(P)-binding" evidence="5">
    <location>
        <begin position="92"/>
        <end position="265"/>
    </location>
</feature>
<protein>
    <recommendedName>
        <fullName evidence="5">FAD/NAD(P)-binding domain-containing protein</fullName>
    </recommendedName>
</protein>
<feature type="region of interest" description="Disordered" evidence="4">
    <location>
        <begin position="325"/>
        <end position="374"/>
    </location>
</feature>
<dbReference type="Pfam" id="PF07992">
    <property type="entry name" value="Pyr_redox_2"/>
    <property type="match status" value="1"/>
</dbReference>
<dbReference type="PRINTS" id="PR00368">
    <property type="entry name" value="FADPNR"/>
</dbReference>
<evidence type="ECO:0000256" key="2">
    <source>
        <dbReference type="ARBA" id="ARBA00023002"/>
    </source>
</evidence>
<accession>A0A7W4YLB4</accession>
<dbReference type="EMBL" id="JACHWQ010000002">
    <property type="protein sequence ID" value="MBB2975265.1"/>
    <property type="molecule type" value="Genomic_DNA"/>
</dbReference>
<reference evidence="6 7" key="1">
    <citation type="submission" date="2020-08" db="EMBL/GenBank/DDBJ databases">
        <title>Sequencing the genomes of 1000 actinobacteria strains.</title>
        <authorList>
            <person name="Klenk H.-P."/>
        </authorList>
    </citation>
    <scope>NUCLEOTIDE SEQUENCE [LARGE SCALE GENOMIC DNA]</scope>
    <source>
        <strain evidence="6 7">DSM 27099</strain>
    </source>
</reference>
<name>A0A7W4YLB4_9MICO</name>
<evidence type="ECO:0000256" key="3">
    <source>
        <dbReference type="ARBA" id="ARBA00048132"/>
    </source>
</evidence>
<dbReference type="Gene3D" id="3.50.50.60">
    <property type="entry name" value="FAD/NAD(P)-binding domain"/>
    <property type="match status" value="2"/>
</dbReference>
<keyword evidence="2" id="KW-0560">Oxidoreductase</keyword>
<gene>
    <name evidence="6" type="ORF">FHX49_000831</name>
</gene>
<evidence type="ECO:0000259" key="5">
    <source>
        <dbReference type="Pfam" id="PF07992"/>
    </source>
</evidence>
<dbReference type="PRINTS" id="PR00469">
    <property type="entry name" value="PNDRDTASEII"/>
</dbReference>
<comment type="catalytic activity">
    <reaction evidence="3">
        <text>[thioredoxin]-dithiol + NADP(+) = [thioredoxin]-disulfide + NADPH + H(+)</text>
        <dbReference type="Rhea" id="RHEA:20345"/>
        <dbReference type="Rhea" id="RHEA-COMP:10698"/>
        <dbReference type="Rhea" id="RHEA-COMP:10700"/>
        <dbReference type="ChEBI" id="CHEBI:15378"/>
        <dbReference type="ChEBI" id="CHEBI:29950"/>
        <dbReference type="ChEBI" id="CHEBI:50058"/>
        <dbReference type="ChEBI" id="CHEBI:57783"/>
        <dbReference type="ChEBI" id="CHEBI:58349"/>
        <dbReference type="EC" id="1.8.1.9"/>
    </reaction>
</comment>
<dbReference type="SUPFAM" id="SSF51905">
    <property type="entry name" value="FAD/NAD(P)-binding domain"/>
    <property type="match status" value="1"/>
</dbReference>
<sequence length="404" mass="43831">MTALSTLIHVYGAARGRDAFALRDFLTRSVVDFDWTTILTDAESSALFGTSLRQTRMPIVVFPDGTRLDDPSVREVAEHLGWISAPRRKEYDLSIYGAGPAELSAAVYAASEGLSVALIERDAIGGQAGPSSLIENYLGFPSGIRGAELAERARQQAVSFGAEILLMREGVKGTFRDHHIHAQLADGSAMVARANICATGVEWRRLGLEREDDFLGDGIYYGAGTSEASQCSGEHVYIVGGANSAGQAAMNLSAHAARVTMLVRGRLFPRRCRPTCVIASSCNPTLMCAWAPELSPLTVTKRSKPSSWKTLQANMRRSLLSGFSSVSVAGRTPPGRGRQRLFKTSSGSSSQGPTSLRNNSTPAGRLRERRFTSRRACQDLSPRVMCVPIRSSGWHPRSARERWL</sequence>
<evidence type="ECO:0000256" key="4">
    <source>
        <dbReference type="SAM" id="MobiDB-lite"/>
    </source>
</evidence>
<dbReference type="InterPro" id="IPR036188">
    <property type="entry name" value="FAD/NAD-bd_sf"/>
</dbReference>
<dbReference type="GO" id="GO:0004791">
    <property type="term" value="F:thioredoxin-disulfide reductase (NADPH) activity"/>
    <property type="evidence" value="ECO:0007669"/>
    <property type="project" value="UniProtKB-EC"/>
</dbReference>
<dbReference type="AlphaFoldDB" id="A0A7W4YLB4"/>
<evidence type="ECO:0000313" key="6">
    <source>
        <dbReference type="EMBL" id="MBB2975265.1"/>
    </source>
</evidence>
<dbReference type="InterPro" id="IPR050097">
    <property type="entry name" value="Ferredoxin-NADP_redctase_2"/>
</dbReference>
<feature type="compositionally biased region" description="Low complexity" evidence="4">
    <location>
        <begin position="344"/>
        <end position="355"/>
    </location>
</feature>
<keyword evidence="1" id="KW-0285">Flavoprotein</keyword>
<dbReference type="PANTHER" id="PTHR48105">
    <property type="entry name" value="THIOREDOXIN REDUCTASE 1-RELATED-RELATED"/>
    <property type="match status" value="1"/>
</dbReference>
<dbReference type="Proteomes" id="UP000529310">
    <property type="component" value="Unassembled WGS sequence"/>
</dbReference>
<evidence type="ECO:0000256" key="1">
    <source>
        <dbReference type="ARBA" id="ARBA00022630"/>
    </source>
</evidence>
<evidence type="ECO:0000313" key="7">
    <source>
        <dbReference type="Proteomes" id="UP000529310"/>
    </source>
</evidence>
<keyword evidence="7" id="KW-1185">Reference proteome</keyword>